<comment type="subcellular location">
    <subcellularLocation>
        <location evidence="1">Periplasm</location>
    </subcellularLocation>
</comment>
<dbReference type="InterPro" id="IPR003149">
    <property type="entry name" value="Fe_hydrogenase_ssu"/>
</dbReference>
<dbReference type="InterPro" id="IPR006311">
    <property type="entry name" value="TAT_signal"/>
</dbReference>
<feature type="region of interest" description="Disordered" evidence="5">
    <location>
        <begin position="103"/>
        <end position="124"/>
    </location>
</feature>
<organism evidence="7">
    <name type="scientific">uncultured Desulfovibrio sp</name>
    <dbReference type="NCBI Taxonomy" id="167968"/>
    <lineage>
        <taxon>Bacteria</taxon>
        <taxon>Pseudomonadati</taxon>
        <taxon>Thermodesulfobacteriota</taxon>
        <taxon>Desulfovibrionia</taxon>
        <taxon>Desulfovibrionales</taxon>
        <taxon>Desulfovibrionaceae</taxon>
        <taxon>Desulfovibrio</taxon>
        <taxon>environmental samples</taxon>
    </lineage>
</organism>
<dbReference type="GeneID" id="72382723"/>
<reference evidence="7" key="1">
    <citation type="submission" date="2016-04" db="EMBL/GenBank/DDBJ databases">
        <authorList>
            <person name="Evans L.H."/>
            <person name="Alamgir A."/>
            <person name="Owens N."/>
            <person name="Weber N.D."/>
            <person name="Virtaneva K."/>
            <person name="Barbian K."/>
            <person name="Babar A."/>
            <person name="Rosenke K."/>
        </authorList>
    </citation>
    <scope>NUCLEOTIDE SEQUENCE</scope>
    <source>
        <strain evidence="7">92-2</strain>
    </source>
</reference>
<proteinExistence type="predicted"/>
<keyword evidence="4" id="KW-0408">Iron</keyword>
<evidence type="ECO:0000256" key="5">
    <source>
        <dbReference type="SAM" id="MobiDB-lite"/>
    </source>
</evidence>
<dbReference type="NCBIfam" id="TIGR01409">
    <property type="entry name" value="TAT_signal_seq"/>
    <property type="match status" value="1"/>
</dbReference>
<protein>
    <submittedName>
        <fullName evidence="7">Periplasmic (Fe) hydrogenase small subunit</fullName>
        <ecNumber evidence="7">1.12.7.2</ecNumber>
    </submittedName>
</protein>
<dbReference type="GO" id="GO:0009055">
    <property type="term" value="F:electron transfer activity"/>
    <property type="evidence" value="ECO:0007669"/>
    <property type="project" value="InterPro"/>
</dbReference>
<dbReference type="InterPro" id="IPR008953">
    <property type="entry name" value="Fe_hydrogenase_HydB"/>
</dbReference>
<evidence type="ECO:0000313" key="7">
    <source>
        <dbReference type="EMBL" id="SBW12283.1"/>
    </source>
</evidence>
<evidence type="ECO:0000256" key="2">
    <source>
        <dbReference type="ARBA" id="ARBA00011771"/>
    </source>
</evidence>
<accession>A0A212KKQ2</accession>
<keyword evidence="4" id="KW-0411">Iron-sulfur</keyword>
<dbReference type="PROSITE" id="PS51318">
    <property type="entry name" value="TAT"/>
    <property type="match status" value="1"/>
</dbReference>
<gene>
    <name evidence="7" type="primary">hydB</name>
    <name evidence="7" type="ORF">KM92DES2_20417</name>
</gene>
<dbReference type="GO" id="GO:0042597">
    <property type="term" value="C:periplasmic space"/>
    <property type="evidence" value="ECO:0007669"/>
    <property type="project" value="UniProtKB-SubCell"/>
</dbReference>
<dbReference type="GO" id="GO:0005506">
    <property type="term" value="F:iron ion binding"/>
    <property type="evidence" value="ECO:0007669"/>
    <property type="project" value="InterPro"/>
</dbReference>
<dbReference type="EMBL" id="FLUP01000002">
    <property type="protein sequence ID" value="SBW12283.1"/>
    <property type="molecule type" value="Genomic_DNA"/>
</dbReference>
<name>A0A212KKQ2_9BACT</name>
<dbReference type="Pfam" id="PF02256">
    <property type="entry name" value="Fe_hyd_SSU"/>
    <property type="match status" value="1"/>
</dbReference>
<dbReference type="InterPro" id="IPR036991">
    <property type="entry name" value="Fe_hydrogenase_ssu_sf"/>
</dbReference>
<comment type="subunit">
    <text evidence="2">Heterodimer of a large and a small subunit.</text>
</comment>
<dbReference type="SUPFAM" id="SSF48674">
    <property type="entry name" value="Fe-only hydrogenase smaller subunit"/>
    <property type="match status" value="1"/>
</dbReference>
<evidence type="ECO:0000256" key="4">
    <source>
        <dbReference type="ARBA" id="ARBA00023014"/>
    </source>
</evidence>
<dbReference type="AlphaFoldDB" id="A0A212KKQ2"/>
<dbReference type="GO" id="GO:0008901">
    <property type="term" value="F:ferredoxin hydrogenase activity"/>
    <property type="evidence" value="ECO:0007669"/>
    <property type="project" value="UniProtKB-EC"/>
</dbReference>
<dbReference type="GO" id="GO:0051536">
    <property type="term" value="F:iron-sulfur cluster binding"/>
    <property type="evidence" value="ECO:0007669"/>
    <property type="project" value="UniProtKB-KW"/>
</dbReference>
<feature type="domain" description="Iron hydrogenase small subunit" evidence="6">
    <location>
        <begin position="37"/>
        <end position="96"/>
    </location>
</feature>
<keyword evidence="7" id="KW-0560">Oxidoreductase</keyword>
<evidence type="ECO:0000256" key="3">
    <source>
        <dbReference type="ARBA" id="ARBA00022723"/>
    </source>
</evidence>
<evidence type="ECO:0000256" key="1">
    <source>
        <dbReference type="ARBA" id="ARBA00004418"/>
    </source>
</evidence>
<dbReference type="RefSeq" id="WP_022658755.1">
    <property type="nucleotide sequence ID" value="NZ_CABUEN010000002.1"/>
</dbReference>
<dbReference type="InterPro" id="IPR019546">
    <property type="entry name" value="TAT_signal_bac_arc"/>
</dbReference>
<evidence type="ECO:0000259" key="6">
    <source>
        <dbReference type="SMART" id="SM00902"/>
    </source>
</evidence>
<keyword evidence="3" id="KW-0479">Metal-binding</keyword>
<dbReference type="EC" id="1.12.7.2" evidence="7"/>
<dbReference type="Gene3D" id="4.10.260.20">
    <property type="entry name" value="Iron hydrogenase, small subunit"/>
    <property type="match status" value="1"/>
</dbReference>
<dbReference type="SMART" id="SM00902">
    <property type="entry name" value="Fe_hyd_SSU"/>
    <property type="match status" value="1"/>
</dbReference>
<sequence length="124" mass="13743">MSIIATTRRGFLKGACILSGGLLLGVRMANKAYAAAKDFKDYMSDRSAAVYSADSAFPKRASQDNTQVKALYDSWLGKPLSHKSEENLHTKWFDKSKGLKALTASGEYPNPRHKEFEGTAYPYE</sequence>